<keyword evidence="2" id="KW-0012">Acyltransferase</keyword>
<evidence type="ECO:0000256" key="1">
    <source>
        <dbReference type="ARBA" id="ARBA00022679"/>
    </source>
</evidence>
<dbReference type="InterPro" id="IPR013751">
    <property type="entry name" value="ACP_syn_III_N"/>
</dbReference>
<gene>
    <name evidence="5" type="ORF">BD94_1375</name>
</gene>
<reference evidence="5 6" key="1">
    <citation type="journal article" date="2013" name="Lancet">
        <title>First case of E anophelis outbreak in an intensive-care unit.</title>
        <authorList>
            <person name="Teo J."/>
            <person name="Tan S.Y."/>
            <person name="Tay M."/>
            <person name="Ding Y."/>
            <person name="Kjelleberg S."/>
            <person name="Givskov M."/>
            <person name="Lin R.T."/>
            <person name="Yang L."/>
        </authorList>
    </citation>
    <scope>NUCLEOTIDE SEQUENCE [LARGE SCALE GENOMIC DNA]</scope>
    <source>
        <strain evidence="5 6">NUHP1</strain>
    </source>
</reference>
<dbReference type="SUPFAM" id="SSF53901">
    <property type="entry name" value="Thiolase-like"/>
    <property type="match status" value="1"/>
</dbReference>
<dbReference type="GO" id="GO:0044550">
    <property type="term" value="P:secondary metabolite biosynthetic process"/>
    <property type="evidence" value="ECO:0007669"/>
    <property type="project" value="TreeGrafter"/>
</dbReference>
<dbReference type="EMBL" id="CP007547">
    <property type="protein sequence ID" value="AIL45150.1"/>
    <property type="molecule type" value="Genomic_DNA"/>
</dbReference>
<feature type="domain" description="Beta-ketoacyl-[acyl-carrier-protein] synthase III N-terminal" evidence="4">
    <location>
        <begin position="129"/>
        <end position="206"/>
    </location>
</feature>
<proteinExistence type="predicted"/>
<dbReference type="Pfam" id="PF08545">
    <property type="entry name" value="ACP_syn_III"/>
    <property type="match status" value="1"/>
</dbReference>
<dbReference type="PANTHER" id="PTHR34069:SF2">
    <property type="entry name" value="BETA-KETOACYL-[ACYL-CARRIER-PROTEIN] SYNTHASE III"/>
    <property type="match status" value="1"/>
</dbReference>
<dbReference type="Gene3D" id="3.40.47.10">
    <property type="match status" value="2"/>
</dbReference>
<dbReference type="RefSeq" id="WP_024565038.1">
    <property type="nucleotide sequence ID" value="NZ_CP007547.1"/>
</dbReference>
<dbReference type="GO" id="GO:0004315">
    <property type="term" value="F:3-oxoacyl-[acyl-carrier-protein] synthase activity"/>
    <property type="evidence" value="ECO:0007669"/>
    <property type="project" value="InterPro"/>
</dbReference>
<dbReference type="Proteomes" id="UP000028933">
    <property type="component" value="Chromosome"/>
</dbReference>
<evidence type="ECO:0000313" key="6">
    <source>
        <dbReference type="Proteomes" id="UP000028933"/>
    </source>
</evidence>
<dbReference type="HOGENOM" id="CLU_039592_4_1_10"/>
<evidence type="ECO:0000259" key="4">
    <source>
        <dbReference type="Pfam" id="PF08545"/>
    </source>
</evidence>
<evidence type="ECO:0000313" key="5">
    <source>
        <dbReference type="EMBL" id="AIL45150.1"/>
    </source>
</evidence>
<feature type="domain" description="Beta-ketoacyl-[acyl-carrier-protein] synthase III C-terminal" evidence="3">
    <location>
        <begin position="255"/>
        <end position="352"/>
    </location>
</feature>
<dbReference type="STRING" id="1338011.BD94_1375"/>
<dbReference type="InterPro" id="IPR016039">
    <property type="entry name" value="Thiolase-like"/>
</dbReference>
<sequence length="354" mass="39438">MLKSVITGSGHYLPERVIDGSYFNDAVFYDENGNKIEKSNEEIVKKFVEITEIERRRYVTDDLLNSDIGAKAAQQAIEEAGIDPETIDYVIAASNFGEVTQNGLANFMPSVSARIKSKLGIKNRKCVNYDMIFGCPGWVEGMILANDLIQAKRAKTILVVGTETLSRVVDIYDRDRLIFADGAGAVILQAKENTEEGFITSSTICDNDVELDYLSNGCSLNPEVGPERLFIRMRGRKIYEYALKNVPDAIKDTISQAGLDIDDIDKILIHQANAKMDHAIIHRLFKLYGKEYREEIAPMTIQEFGNSSVATVPTMYDLIKKDKMQGHSFKKGGYVAMASVGAGMNINCLIYKNE</sequence>
<dbReference type="InterPro" id="IPR013747">
    <property type="entry name" value="ACP_syn_III_C"/>
</dbReference>
<dbReference type="eggNOG" id="COG0332">
    <property type="taxonomic scope" value="Bacteria"/>
</dbReference>
<dbReference type="KEGG" id="eao:BD94_1375"/>
<protein>
    <submittedName>
        <fullName evidence="5">3-oxoacyl-[acyl-carrier-protein] synthase, KASIII</fullName>
    </submittedName>
</protein>
<dbReference type="GO" id="GO:0006633">
    <property type="term" value="P:fatty acid biosynthetic process"/>
    <property type="evidence" value="ECO:0007669"/>
    <property type="project" value="InterPro"/>
</dbReference>
<accession>A0A077EHX7</accession>
<dbReference type="Pfam" id="PF08541">
    <property type="entry name" value="ACP_syn_III_C"/>
    <property type="match status" value="1"/>
</dbReference>
<keyword evidence="1" id="KW-0808">Transferase</keyword>
<evidence type="ECO:0000256" key="2">
    <source>
        <dbReference type="ARBA" id="ARBA00023315"/>
    </source>
</evidence>
<dbReference type="AlphaFoldDB" id="A0A077EHX7"/>
<evidence type="ECO:0000259" key="3">
    <source>
        <dbReference type="Pfam" id="PF08541"/>
    </source>
</evidence>
<organism evidence="5 6">
    <name type="scientific">Elizabethkingia anophelis NUHP1</name>
    <dbReference type="NCBI Taxonomy" id="1338011"/>
    <lineage>
        <taxon>Bacteria</taxon>
        <taxon>Pseudomonadati</taxon>
        <taxon>Bacteroidota</taxon>
        <taxon>Flavobacteriia</taxon>
        <taxon>Flavobacteriales</taxon>
        <taxon>Weeksellaceae</taxon>
        <taxon>Elizabethkingia</taxon>
    </lineage>
</organism>
<dbReference type="PANTHER" id="PTHR34069">
    <property type="entry name" value="3-OXOACYL-[ACYL-CARRIER-PROTEIN] SYNTHASE 3"/>
    <property type="match status" value="1"/>
</dbReference>
<dbReference type="CDD" id="cd00830">
    <property type="entry name" value="KAS_III"/>
    <property type="match status" value="1"/>
</dbReference>
<name>A0A077EHX7_9FLAO</name>